<feature type="transmembrane region" description="Helical" evidence="1">
    <location>
        <begin position="27"/>
        <end position="53"/>
    </location>
</feature>
<evidence type="ECO:0008006" key="4">
    <source>
        <dbReference type="Google" id="ProtNLM"/>
    </source>
</evidence>
<dbReference type="InterPro" id="IPR014509">
    <property type="entry name" value="YjdF-like"/>
</dbReference>
<sequence length="209" mass="21497">MNSLAQTFLRRPAGVVAIAADGVRLLAIASVLVAGIGWGAVQASIFMLALLGALAPRALGIRPSVDLGIVLIALLAAWSNIFDLYTEVFGWDKLVHVALTAAVTVIVMAAAQQTGSLRPTFHGPTVIALATAIGLALGSIWEMLEWAGYTFTDAVVFVGYDDTIGDLMADGVGGLIAGLLLPTATARGRAGSAIVATQPSERTSAGELR</sequence>
<dbReference type="STRING" id="453304.ATC03_10645"/>
<dbReference type="Proteomes" id="UP000078437">
    <property type="component" value="Chromosome"/>
</dbReference>
<feature type="transmembrane region" description="Helical" evidence="1">
    <location>
        <begin position="94"/>
        <end position="111"/>
    </location>
</feature>
<evidence type="ECO:0000313" key="2">
    <source>
        <dbReference type="EMBL" id="ANJ27119.1"/>
    </source>
</evidence>
<name>A0A191WG11_9MICO</name>
<dbReference type="OrthoDB" id="3790530at2"/>
<evidence type="ECO:0000256" key="1">
    <source>
        <dbReference type="SAM" id="Phobius"/>
    </source>
</evidence>
<dbReference type="RefSeq" id="WP_067876671.1">
    <property type="nucleotide sequence ID" value="NZ_CP013979.1"/>
</dbReference>
<keyword evidence="3" id="KW-1185">Reference proteome</keyword>
<reference evidence="3" key="2">
    <citation type="submission" date="2016-01" db="EMBL/GenBank/DDBJ databases">
        <title>Complete genome sequence of Agromyces aureus AR33T and comparison with related organisms.</title>
        <authorList>
            <person name="Corretto E."/>
            <person name="Antonielli L."/>
            <person name="Sessitsch A."/>
            <person name="Brader G."/>
        </authorList>
    </citation>
    <scope>NUCLEOTIDE SEQUENCE [LARGE SCALE GENOMIC DNA]</scope>
    <source>
        <strain evidence="3">AR33</strain>
    </source>
</reference>
<feature type="transmembrane region" description="Helical" evidence="1">
    <location>
        <begin position="123"/>
        <end position="141"/>
    </location>
</feature>
<proteinExistence type="predicted"/>
<keyword evidence="1" id="KW-0812">Transmembrane</keyword>
<gene>
    <name evidence="2" type="ORF">ATC03_10645</name>
</gene>
<organism evidence="2 3">
    <name type="scientific">Agromyces aureus</name>
    <dbReference type="NCBI Taxonomy" id="453304"/>
    <lineage>
        <taxon>Bacteria</taxon>
        <taxon>Bacillati</taxon>
        <taxon>Actinomycetota</taxon>
        <taxon>Actinomycetes</taxon>
        <taxon>Micrococcales</taxon>
        <taxon>Microbacteriaceae</taxon>
        <taxon>Agromyces</taxon>
    </lineage>
</organism>
<evidence type="ECO:0000313" key="3">
    <source>
        <dbReference type="Proteomes" id="UP000078437"/>
    </source>
</evidence>
<protein>
    <recommendedName>
        <fullName evidence="4">Membrane-spanning protein</fullName>
    </recommendedName>
</protein>
<dbReference type="KEGG" id="agy:ATC03_10645"/>
<dbReference type="Pfam" id="PF09997">
    <property type="entry name" value="DUF2238"/>
    <property type="match status" value="1"/>
</dbReference>
<dbReference type="AlphaFoldDB" id="A0A191WG11"/>
<reference evidence="2 3" key="1">
    <citation type="journal article" date="2016" name="Int. J. Syst. Evol. Microbiol.">
        <title>Agromyces aureus sp. nov., isolated from the rhizosphere of Salix caprea L. grown in a heavy-metal-contaminated soil.</title>
        <authorList>
            <person name="Corretto E."/>
            <person name="Antonielli L."/>
            <person name="Sessitsch A."/>
            <person name="Compant S."/>
            <person name="Gorfer M."/>
            <person name="Kuffner M."/>
            <person name="Brader G."/>
        </authorList>
    </citation>
    <scope>NUCLEOTIDE SEQUENCE [LARGE SCALE GENOMIC DNA]</scope>
    <source>
        <strain evidence="2 3">AR33</strain>
    </source>
</reference>
<dbReference type="EMBL" id="CP013979">
    <property type="protein sequence ID" value="ANJ27119.1"/>
    <property type="molecule type" value="Genomic_DNA"/>
</dbReference>
<keyword evidence="1" id="KW-0472">Membrane</keyword>
<accession>A0A191WG11</accession>
<feature type="transmembrane region" description="Helical" evidence="1">
    <location>
        <begin position="65"/>
        <end position="82"/>
    </location>
</feature>
<keyword evidence="1" id="KW-1133">Transmembrane helix</keyword>